<comment type="caution">
    <text evidence="3">The sequence shown here is derived from an EMBL/GenBank/DDBJ whole genome shotgun (WGS) entry which is preliminary data.</text>
</comment>
<protein>
    <recommendedName>
        <fullName evidence="5">4Fe-4S ferredoxin-type domain-containing protein</fullName>
    </recommendedName>
</protein>
<proteinExistence type="predicted"/>
<feature type="compositionally biased region" description="Polar residues" evidence="1">
    <location>
        <begin position="107"/>
        <end position="134"/>
    </location>
</feature>
<dbReference type="InParanoid" id="A0A1Y1YDW0"/>
<keyword evidence="2" id="KW-0732">Signal</keyword>
<feature type="region of interest" description="Disordered" evidence="1">
    <location>
        <begin position="79"/>
        <end position="155"/>
    </location>
</feature>
<name>A0A1Y1YDW0_9FUNG</name>
<sequence length="216" mass="23185">MRLTLILPLISFILVAAQEDHHEIQNCLAQCDQDDPEWVNCASDCVGLPPTEIDDDLDHEWMECANECNDGGSCPSWCQESHSENVTGESSNSIATSNADPSEEGPFSTTQSIAPEQATHPATTPSSHLATNPPSHLATHRGTQLTTHTSMPTGQSVMSRLSHSMNSFTTSSPSVTSARVARTPIAFVPQMNDASESKASFNVGILATAALYCWNL</sequence>
<dbReference type="Proteomes" id="UP000193498">
    <property type="component" value="Unassembled WGS sequence"/>
</dbReference>
<accession>A0A1Y1YDW0</accession>
<evidence type="ECO:0000256" key="2">
    <source>
        <dbReference type="SAM" id="SignalP"/>
    </source>
</evidence>
<evidence type="ECO:0000256" key="1">
    <source>
        <dbReference type="SAM" id="MobiDB-lite"/>
    </source>
</evidence>
<feature type="compositionally biased region" description="Polar residues" evidence="1">
    <location>
        <begin position="79"/>
        <end position="100"/>
    </location>
</feature>
<dbReference type="EMBL" id="MCFE01000159">
    <property type="protein sequence ID" value="ORX96187.1"/>
    <property type="molecule type" value="Genomic_DNA"/>
</dbReference>
<evidence type="ECO:0000313" key="3">
    <source>
        <dbReference type="EMBL" id="ORX96187.1"/>
    </source>
</evidence>
<evidence type="ECO:0008006" key="5">
    <source>
        <dbReference type="Google" id="ProtNLM"/>
    </source>
</evidence>
<feature type="compositionally biased region" description="Polar residues" evidence="1">
    <location>
        <begin position="141"/>
        <end position="155"/>
    </location>
</feature>
<dbReference type="AlphaFoldDB" id="A0A1Y1YDW0"/>
<gene>
    <name evidence="3" type="ORF">K493DRAFT_301033</name>
</gene>
<evidence type="ECO:0000313" key="4">
    <source>
        <dbReference type="Proteomes" id="UP000193498"/>
    </source>
</evidence>
<feature type="chain" id="PRO_5010995545" description="4Fe-4S ferredoxin-type domain-containing protein" evidence="2">
    <location>
        <begin position="18"/>
        <end position="216"/>
    </location>
</feature>
<keyword evidence="4" id="KW-1185">Reference proteome</keyword>
<reference evidence="3 4" key="1">
    <citation type="submission" date="2016-07" db="EMBL/GenBank/DDBJ databases">
        <title>Pervasive Adenine N6-methylation of Active Genes in Fungi.</title>
        <authorList>
            <consortium name="DOE Joint Genome Institute"/>
            <person name="Mondo S.J."/>
            <person name="Dannebaum R.O."/>
            <person name="Kuo R.C."/>
            <person name="Labutti K."/>
            <person name="Haridas S."/>
            <person name="Kuo A."/>
            <person name="Salamov A."/>
            <person name="Ahrendt S.R."/>
            <person name="Lipzen A."/>
            <person name="Sullivan W."/>
            <person name="Andreopoulos W.B."/>
            <person name="Clum A."/>
            <person name="Lindquist E."/>
            <person name="Daum C."/>
            <person name="Ramamoorthy G.K."/>
            <person name="Gryganskyi A."/>
            <person name="Culley D."/>
            <person name="Magnuson J.K."/>
            <person name="James T.Y."/>
            <person name="O'Malley M.A."/>
            <person name="Stajich J.E."/>
            <person name="Spatafora J.W."/>
            <person name="Visel A."/>
            <person name="Grigoriev I.V."/>
        </authorList>
    </citation>
    <scope>NUCLEOTIDE SEQUENCE [LARGE SCALE GENOMIC DNA]</scope>
    <source>
        <strain evidence="3 4">CBS 931.73</strain>
    </source>
</reference>
<organism evidence="3 4">
    <name type="scientific">Basidiobolus meristosporus CBS 931.73</name>
    <dbReference type="NCBI Taxonomy" id="1314790"/>
    <lineage>
        <taxon>Eukaryota</taxon>
        <taxon>Fungi</taxon>
        <taxon>Fungi incertae sedis</taxon>
        <taxon>Zoopagomycota</taxon>
        <taxon>Entomophthoromycotina</taxon>
        <taxon>Basidiobolomycetes</taxon>
        <taxon>Basidiobolales</taxon>
        <taxon>Basidiobolaceae</taxon>
        <taxon>Basidiobolus</taxon>
    </lineage>
</organism>
<feature type="signal peptide" evidence="2">
    <location>
        <begin position="1"/>
        <end position="17"/>
    </location>
</feature>